<name>A0A4S2DPU5_9CLOT</name>
<dbReference type="CDD" id="cd07344">
    <property type="entry name" value="M48_yhfN_like"/>
    <property type="match status" value="1"/>
</dbReference>
<accession>A0A4S2DPU5</accession>
<organism evidence="2 3">
    <name type="scientific">Clostridium sartagoforme</name>
    <dbReference type="NCBI Taxonomy" id="84031"/>
    <lineage>
        <taxon>Bacteria</taxon>
        <taxon>Bacillati</taxon>
        <taxon>Bacillota</taxon>
        <taxon>Clostridia</taxon>
        <taxon>Eubacteriales</taxon>
        <taxon>Clostridiaceae</taxon>
        <taxon>Clostridium</taxon>
    </lineage>
</organism>
<feature type="domain" description="YgjP-like metallopeptidase" evidence="1">
    <location>
        <begin position="23"/>
        <end position="222"/>
    </location>
</feature>
<evidence type="ECO:0000259" key="1">
    <source>
        <dbReference type="Pfam" id="PF01863"/>
    </source>
</evidence>
<dbReference type="RefSeq" id="WP_136005206.1">
    <property type="nucleotide sequence ID" value="NZ_SRYR01000001.1"/>
</dbReference>
<evidence type="ECO:0000313" key="2">
    <source>
        <dbReference type="EMBL" id="TGY44185.1"/>
    </source>
</evidence>
<protein>
    <submittedName>
        <fullName evidence="2">M48 family peptidase</fullName>
    </submittedName>
</protein>
<evidence type="ECO:0000313" key="3">
    <source>
        <dbReference type="Proteomes" id="UP000306888"/>
    </source>
</evidence>
<dbReference type="Pfam" id="PF01863">
    <property type="entry name" value="YgjP-like"/>
    <property type="match status" value="1"/>
</dbReference>
<dbReference type="Proteomes" id="UP000306888">
    <property type="component" value="Unassembled WGS sequence"/>
</dbReference>
<dbReference type="Gene3D" id="3.30.2010.10">
    <property type="entry name" value="Metalloproteases ('zincins'), catalytic domain"/>
    <property type="match status" value="1"/>
</dbReference>
<keyword evidence="3" id="KW-1185">Reference proteome</keyword>
<dbReference type="OrthoDB" id="9811177at2"/>
<gene>
    <name evidence="2" type="ORF">E5347_05040</name>
</gene>
<dbReference type="InterPro" id="IPR002725">
    <property type="entry name" value="YgjP-like_metallopeptidase"/>
</dbReference>
<dbReference type="InterPro" id="IPR053136">
    <property type="entry name" value="UTP_pyrophosphatase-like"/>
</dbReference>
<comment type="caution">
    <text evidence="2">The sequence shown here is derived from an EMBL/GenBank/DDBJ whole genome shotgun (WGS) entry which is preliminary data.</text>
</comment>
<reference evidence="2 3" key="1">
    <citation type="submission" date="2019-04" db="EMBL/GenBank/DDBJ databases">
        <title>Microbes associate with the intestines of laboratory mice.</title>
        <authorList>
            <person name="Navarre W."/>
            <person name="Wong E."/>
            <person name="Huang K."/>
            <person name="Tropini C."/>
            <person name="Ng K."/>
            <person name="Yu B."/>
        </authorList>
    </citation>
    <scope>NUCLEOTIDE SEQUENCE [LARGE SCALE GENOMIC DNA]</scope>
    <source>
        <strain evidence="2 3">NM50_B9-20</strain>
    </source>
</reference>
<dbReference type="EMBL" id="SRYR01000001">
    <property type="protein sequence ID" value="TGY44185.1"/>
    <property type="molecule type" value="Genomic_DNA"/>
</dbReference>
<proteinExistence type="predicted"/>
<dbReference type="AlphaFoldDB" id="A0A4S2DPU5"/>
<dbReference type="PANTHER" id="PTHR30399">
    <property type="entry name" value="UNCHARACTERIZED PROTEIN YGJP"/>
    <property type="match status" value="1"/>
</dbReference>
<dbReference type="PANTHER" id="PTHR30399:SF1">
    <property type="entry name" value="UTP PYROPHOSPHATASE"/>
    <property type="match status" value="1"/>
</dbReference>
<sequence length="230" mass="27408">MVTKSITLKDVKINYIVIYKNKKNISIKINGNKELYVYAPIGISYDYIEELIKSKENWIIKNINKIHENNLNDETYIIYRGKKFLKIVEESIIDKIVVKDDLIIIRTKNTDLHYVDYLIKKWYLENANNVILNRVNTLSSKYNLLPSKVLIRNQKSRWGSCNSRKEIRLNWRLVLMPDYVMDYIIIHELCHLKHMNHSNSFWSLVYKLAPDFQVSKEWLKENGLSILQVN</sequence>